<dbReference type="Pfam" id="PF01545">
    <property type="entry name" value="Cation_efflux"/>
    <property type="match status" value="1"/>
</dbReference>
<dbReference type="EMBL" id="PEVG01000002">
    <property type="protein sequence ID" value="PIU99846.1"/>
    <property type="molecule type" value="Genomic_DNA"/>
</dbReference>
<sequence>MNFRKIRRVLLIILFLNWLVAFSKIILGLLTGTLCVLSDGIHSLFDGATNIVGIFGIKIAEKPADEDHPYGHRKYEAIASQVILVFLVIAAYEIIRNIIGKLSAPETIFSGANWFPLSMGILVSCLIIDIVVARYEFKKGIELKSIILKADALHTKSHYITTSAVILGAILVEVGLPPIIDPIIASVVVVFIMKLAFEIFKETSSVLSDKTNVNKDQIKKIAESVGKVITCHQIRSRGNEDHIFLDIHIIVAPNLSLKTAHEICHEVSGKIQKQIPEIKDITVHPEPY</sequence>
<evidence type="ECO:0000313" key="11">
    <source>
        <dbReference type="Proteomes" id="UP000228561"/>
    </source>
</evidence>
<dbReference type="InterPro" id="IPR036837">
    <property type="entry name" value="Cation_efflux_CTD_sf"/>
</dbReference>
<reference evidence="11" key="1">
    <citation type="submission" date="2017-09" db="EMBL/GenBank/DDBJ databases">
        <title>Depth-based differentiation of microbial function through sediment-hosted aquifers and enrichment of novel symbionts in the deep terrestrial subsurface.</title>
        <authorList>
            <person name="Probst A.J."/>
            <person name="Ladd B."/>
            <person name="Jarett J.K."/>
            <person name="Geller-Mcgrath D.E."/>
            <person name="Sieber C.M.K."/>
            <person name="Emerson J.B."/>
            <person name="Anantharaman K."/>
            <person name="Thomas B.C."/>
            <person name="Malmstrom R."/>
            <person name="Stieglmeier M."/>
            <person name="Klingl A."/>
            <person name="Woyke T."/>
            <person name="Ryan C.M."/>
            <person name="Banfield J.F."/>
        </authorList>
    </citation>
    <scope>NUCLEOTIDE SEQUENCE [LARGE SCALE GENOMIC DNA]</scope>
</reference>
<feature type="transmembrane region" description="Helical" evidence="7">
    <location>
        <begin position="115"/>
        <end position="137"/>
    </location>
</feature>
<evidence type="ECO:0000256" key="7">
    <source>
        <dbReference type="SAM" id="Phobius"/>
    </source>
</evidence>
<feature type="domain" description="Cation efflux protein cytoplasmic" evidence="9">
    <location>
        <begin position="214"/>
        <end position="288"/>
    </location>
</feature>
<gene>
    <name evidence="10" type="ORF">COS58_00325</name>
</gene>
<dbReference type="GO" id="GO:0005886">
    <property type="term" value="C:plasma membrane"/>
    <property type="evidence" value="ECO:0007669"/>
    <property type="project" value="TreeGrafter"/>
</dbReference>
<dbReference type="InterPro" id="IPR058533">
    <property type="entry name" value="Cation_efflux_TM"/>
</dbReference>
<evidence type="ECO:0000313" key="10">
    <source>
        <dbReference type="EMBL" id="PIU99846.1"/>
    </source>
</evidence>
<evidence type="ECO:0000259" key="9">
    <source>
        <dbReference type="Pfam" id="PF16916"/>
    </source>
</evidence>
<protein>
    <submittedName>
        <fullName evidence="10">Cation transporter</fullName>
    </submittedName>
</protein>
<evidence type="ECO:0000259" key="8">
    <source>
        <dbReference type="Pfam" id="PF01545"/>
    </source>
</evidence>
<dbReference type="NCBIfam" id="TIGR01297">
    <property type="entry name" value="CDF"/>
    <property type="match status" value="1"/>
</dbReference>
<comment type="caution">
    <text evidence="10">The sequence shown here is derived from an EMBL/GenBank/DDBJ whole genome shotgun (WGS) entry which is preliminary data.</text>
</comment>
<dbReference type="AlphaFoldDB" id="A0A2M7B9Q0"/>
<dbReference type="GO" id="GO:0015086">
    <property type="term" value="F:cadmium ion transmembrane transporter activity"/>
    <property type="evidence" value="ECO:0007669"/>
    <property type="project" value="TreeGrafter"/>
</dbReference>
<evidence type="ECO:0000256" key="2">
    <source>
        <dbReference type="ARBA" id="ARBA00008114"/>
    </source>
</evidence>
<accession>A0A2M7B9Q0</accession>
<keyword evidence="4 7" id="KW-0812">Transmembrane</keyword>
<dbReference type="SUPFAM" id="SSF161111">
    <property type="entry name" value="Cation efflux protein transmembrane domain-like"/>
    <property type="match status" value="1"/>
</dbReference>
<organism evidence="10 11">
    <name type="scientific">Candidatus Tagabacteria bacterium CG03_land_8_20_14_0_80_41_22</name>
    <dbReference type="NCBI Taxonomy" id="1975020"/>
    <lineage>
        <taxon>Bacteria</taxon>
        <taxon>Candidatus Tagaibacteriota</taxon>
    </lineage>
</organism>
<comment type="subcellular location">
    <subcellularLocation>
        <location evidence="1">Membrane</location>
        <topology evidence="1">Multi-pass membrane protein</topology>
    </subcellularLocation>
</comment>
<dbReference type="PANTHER" id="PTHR43840:SF15">
    <property type="entry name" value="MITOCHONDRIAL METAL TRANSPORTER 1-RELATED"/>
    <property type="match status" value="1"/>
</dbReference>
<keyword evidence="5 7" id="KW-1133">Transmembrane helix</keyword>
<evidence type="ECO:0000256" key="1">
    <source>
        <dbReference type="ARBA" id="ARBA00004141"/>
    </source>
</evidence>
<keyword evidence="6 7" id="KW-0472">Membrane</keyword>
<name>A0A2M7B9Q0_9BACT</name>
<evidence type="ECO:0000256" key="3">
    <source>
        <dbReference type="ARBA" id="ARBA00022448"/>
    </source>
</evidence>
<dbReference type="Gene3D" id="1.20.1510.10">
    <property type="entry name" value="Cation efflux protein transmembrane domain"/>
    <property type="match status" value="1"/>
</dbReference>
<keyword evidence="3" id="KW-0813">Transport</keyword>
<comment type="similarity">
    <text evidence="2">Belongs to the cation diffusion facilitator (CDF) transporter (TC 2.A.4) family.</text>
</comment>
<dbReference type="Pfam" id="PF16916">
    <property type="entry name" value="ZT_dimer"/>
    <property type="match status" value="1"/>
</dbReference>
<dbReference type="PANTHER" id="PTHR43840">
    <property type="entry name" value="MITOCHONDRIAL METAL TRANSPORTER 1-RELATED"/>
    <property type="match status" value="1"/>
</dbReference>
<dbReference type="SUPFAM" id="SSF160240">
    <property type="entry name" value="Cation efflux protein cytoplasmic domain-like"/>
    <property type="match status" value="1"/>
</dbReference>
<feature type="domain" description="Cation efflux protein transmembrane" evidence="8">
    <location>
        <begin position="10"/>
        <end position="207"/>
    </location>
</feature>
<dbReference type="GO" id="GO:0006882">
    <property type="term" value="P:intracellular zinc ion homeostasis"/>
    <property type="evidence" value="ECO:0007669"/>
    <property type="project" value="TreeGrafter"/>
</dbReference>
<dbReference type="Proteomes" id="UP000228561">
    <property type="component" value="Unassembled WGS sequence"/>
</dbReference>
<proteinExistence type="inferred from homology"/>
<evidence type="ECO:0000256" key="6">
    <source>
        <dbReference type="ARBA" id="ARBA00023136"/>
    </source>
</evidence>
<dbReference type="InterPro" id="IPR027469">
    <property type="entry name" value="Cation_efflux_TMD_sf"/>
</dbReference>
<evidence type="ECO:0000256" key="4">
    <source>
        <dbReference type="ARBA" id="ARBA00022692"/>
    </source>
</evidence>
<dbReference type="Gene3D" id="3.30.70.1350">
    <property type="entry name" value="Cation efflux protein, cytoplasmic domain"/>
    <property type="match status" value="1"/>
</dbReference>
<dbReference type="InterPro" id="IPR050291">
    <property type="entry name" value="CDF_Transporter"/>
</dbReference>
<feature type="transmembrane region" description="Helical" evidence="7">
    <location>
        <begin position="9"/>
        <end position="34"/>
    </location>
</feature>
<feature type="transmembrane region" description="Helical" evidence="7">
    <location>
        <begin position="77"/>
        <end position="95"/>
    </location>
</feature>
<dbReference type="GO" id="GO:0015093">
    <property type="term" value="F:ferrous iron transmembrane transporter activity"/>
    <property type="evidence" value="ECO:0007669"/>
    <property type="project" value="TreeGrafter"/>
</dbReference>
<dbReference type="InterPro" id="IPR027470">
    <property type="entry name" value="Cation_efflux_CTD"/>
</dbReference>
<evidence type="ECO:0000256" key="5">
    <source>
        <dbReference type="ARBA" id="ARBA00022989"/>
    </source>
</evidence>
<dbReference type="GO" id="GO:0015341">
    <property type="term" value="F:zinc efflux antiporter activity"/>
    <property type="evidence" value="ECO:0007669"/>
    <property type="project" value="TreeGrafter"/>
</dbReference>
<dbReference type="InterPro" id="IPR002524">
    <property type="entry name" value="Cation_efflux"/>
</dbReference>